<dbReference type="GO" id="GO:0005524">
    <property type="term" value="F:ATP binding"/>
    <property type="evidence" value="ECO:0007669"/>
    <property type="project" value="InterPro"/>
</dbReference>
<proteinExistence type="predicted"/>
<dbReference type="InterPro" id="IPR051681">
    <property type="entry name" value="Ser/Thr_Kinases-Pseudokinases"/>
</dbReference>
<protein>
    <recommendedName>
        <fullName evidence="1">Protein kinase domain-containing protein</fullName>
    </recommendedName>
</protein>
<name>A0A835GXC7_9MAGN</name>
<keyword evidence="3" id="KW-1185">Reference proteome</keyword>
<dbReference type="PROSITE" id="PS50011">
    <property type="entry name" value="PROTEIN_KINASE_DOM"/>
    <property type="match status" value="1"/>
</dbReference>
<dbReference type="GO" id="GO:0004674">
    <property type="term" value="F:protein serine/threonine kinase activity"/>
    <property type="evidence" value="ECO:0007669"/>
    <property type="project" value="TreeGrafter"/>
</dbReference>
<dbReference type="InterPro" id="IPR000719">
    <property type="entry name" value="Prot_kinase_dom"/>
</dbReference>
<dbReference type="SUPFAM" id="SSF56112">
    <property type="entry name" value="Protein kinase-like (PK-like)"/>
    <property type="match status" value="1"/>
</dbReference>
<dbReference type="OrthoDB" id="4062651at2759"/>
<accession>A0A835GXC7</accession>
<feature type="domain" description="Protein kinase" evidence="1">
    <location>
        <begin position="1"/>
        <end position="106"/>
    </location>
</feature>
<dbReference type="Proteomes" id="UP000631114">
    <property type="component" value="Unassembled WGS sequence"/>
</dbReference>
<dbReference type="PANTHER" id="PTHR44329:SF62">
    <property type="entry name" value="PROTEIN KINASE DOMAIN-CONTAINING PROTEIN"/>
    <property type="match status" value="1"/>
</dbReference>
<dbReference type="EMBL" id="JADFTS010000009">
    <property type="protein sequence ID" value="KAF9588591.1"/>
    <property type="molecule type" value="Genomic_DNA"/>
</dbReference>
<dbReference type="PANTHER" id="PTHR44329">
    <property type="entry name" value="SERINE/THREONINE-PROTEIN KINASE TNNI3K-RELATED"/>
    <property type="match status" value="1"/>
</dbReference>
<evidence type="ECO:0000259" key="1">
    <source>
        <dbReference type="PROSITE" id="PS50011"/>
    </source>
</evidence>
<sequence length="120" mass="13946">MSYKMTGGTGSFRYLAPEVYRREAYGKSVDVFSFAMIVHEMFQGRPSNMAESEEEVADRRAYEDTRPSLSSFIFPEEIKILLRRSCHKNPESRPSFEEIITELEILQDSLDIKACCWTLF</sequence>
<dbReference type="Gene3D" id="1.10.510.10">
    <property type="entry name" value="Transferase(Phosphotransferase) domain 1"/>
    <property type="match status" value="1"/>
</dbReference>
<evidence type="ECO:0000313" key="3">
    <source>
        <dbReference type="Proteomes" id="UP000631114"/>
    </source>
</evidence>
<dbReference type="AlphaFoldDB" id="A0A835GXC7"/>
<comment type="caution">
    <text evidence="2">The sequence shown here is derived from an EMBL/GenBank/DDBJ whole genome shotgun (WGS) entry which is preliminary data.</text>
</comment>
<evidence type="ECO:0000313" key="2">
    <source>
        <dbReference type="EMBL" id="KAF9588591.1"/>
    </source>
</evidence>
<organism evidence="2 3">
    <name type="scientific">Coptis chinensis</name>
    <dbReference type="NCBI Taxonomy" id="261450"/>
    <lineage>
        <taxon>Eukaryota</taxon>
        <taxon>Viridiplantae</taxon>
        <taxon>Streptophyta</taxon>
        <taxon>Embryophyta</taxon>
        <taxon>Tracheophyta</taxon>
        <taxon>Spermatophyta</taxon>
        <taxon>Magnoliopsida</taxon>
        <taxon>Ranunculales</taxon>
        <taxon>Ranunculaceae</taxon>
        <taxon>Coptidoideae</taxon>
        <taxon>Coptis</taxon>
    </lineage>
</organism>
<gene>
    <name evidence="2" type="ORF">IFM89_013443</name>
</gene>
<dbReference type="InterPro" id="IPR011009">
    <property type="entry name" value="Kinase-like_dom_sf"/>
</dbReference>
<reference evidence="2 3" key="1">
    <citation type="submission" date="2020-10" db="EMBL/GenBank/DDBJ databases">
        <title>The Coptis chinensis genome and diversification of protoberbering-type alkaloids.</title>
        <authorList>
            <person name="Wang B."/>
            <person name="Shu S."/>
            <person name="Song C."/>
            <person name="Liu Y."/>
        </authorList>
    </citation>
    <scope>NUCLEOTIDE SEQUENCE [LARGE SCALE GENOMIC DNA]</scope>
    <source>
        <strain evidence="2">HL-2020</strain>
        <tissue evidence="2">Leaf</tissue>
    </source>
</reference>
<dbReference type="Pfam" id="PF00069">
    <property type="entry name" value="Pkinase"/>
    <property type="match status" value="1"/>
</dbReference>